<dbReference type="Pfam" id="PF17177">
    <property type="entry name" value="PPR_long"/>
    <property type="match status" value="1"/>
</dbReference>
<dbReference type="AlphaFoldDB" id="A0AAV6Y8P8"/>
<gene>
    <name evidence="5" type="ORF">BUALT_Bualt01G0051000</name>
</gene>
<dbReference type="PANTHER" id="PTHR47936:SF3">
    <property type="entry name" value="PENTACOTRIPEPTIDE-REPEAT REGION OF PRORP DOMAIN-CONTAINING PROTEIN"/>
    <property type="match status" value="1"/>
</dbReference>
<evidence type="ECO:0000256" key="2">
    <source>
        <dbReference type="ARBA" id="ARBA00022737"/>
    </source>
</evidence>
<evidence type="ECO:0000313" key="5">
    <source>
        <dbReference type="EMBL" id="KAG8390125.1"/>
    </source>
</evidence>
<evidence type="ECO:0000259" key="4">
    <source>
        <dbReference type="Pfam" id="PF17177"/>
    </source>
</evidence>
<feature type="repeat" description="PPR" evidence="3">
    <location>
        <begin position="139"/>
        <end position="173"/>
    </location>
</feature>
<sequence length="327" mass="36063">MLILRKLTKNPLIAAPIYNASARHFTTPNPNPNSTPIPSSAQYDDLINAAGRRRDFSAVRSLLADRLRNGCLNTNNTFNFIAVDVSVLDDLLHSLADLDDWFTRKHAHDALVAQLAKLHRAAAALRVAEAMVRKSYGATAATFLPILNALAKRKEMSAAWRVVEVMRESKIQPVLTAFNYILTAYCYVGDVAEAVDAVVRMEAEGLRADARTYDALVLGACRAGKVEAAVAVMRRMEEDGVTALFSTHAHVIKEMVSCGYYAQAVEFVRIFAGRDEKLDSENFGFLANRLKNVKRITEAELVVEEMVKRGLSIGDGLKNLSSNLHVK</sequence>
<dbReference type="NCBIfam" id="TIGR00756">
    <property type="entry name" value="PPR"/>
    <property type="match status" value="3"/>
</dbReference>
<evidence type="ECO:0000313" key="6">
    <source>
        <dbReference type="Proteomes" id="UP000826271"/>
    </source>
</evidence>
<comment type="similarity">
    <text evidence="1">Belongs to the PPR family. P subfamily.</text>
</comment>
<dbReference type="InterPro" id="IPR033443">
    <property type="entry name" value="PROP1-like_PPR_dom"/>
</dbReference>
<organism evidence="5 6">
    <name type="scientific">Buddleja alternifolia</name>
    <dbReference type="NCBI Taxonomy" id="168488"/>
    <lineage>
        <taxon>Eukaryota</taxon>
        <taxon>Viridiplantae</taxon>
        <taxon>Streptophyta</taxon>
        <taxon>Embryophyta</taxon>
        <taxon>Tracheophyta</taxon>
        <taxon>Spermatophyta</taxon>
        <taxon>Magnoliopsida</taxon>
        <taxon>eudicotyledons</taxon>
        <taxon>Gunneridae</taxon>
        <taxon>Pentapetalae</taxon>
        <taxon>asterids</taxon>
        <taxon>lamiids</taxon>
        <taxon>Lamiales</taxon>
        <taxon>Scrophulariaceae</taxon>
        <taxon>Buddlejeae</taxon>
        <taxon>Buddleja</taxon>
    </lineage>
</organism>
<evidence type="ECO:0000256" key="3">
    <source>
        <dbReference type="PROSITE-ProRule" id="PRU00708"/>
    </source>
</evidence>
<feature type="domain" description="PROP1-like PPR" evidence="4">
    <location>
        <begin position="119"/>
        <end position="254"/>
    </location>
</feature>
<proteinExistence type="inferred from homology"/>
<name>A0AAV6Y8P8_9LAMI</name>
<accession>A0AAV6Y8P8</accession>
<reference evidence="5" key="1">
    <citation type="submission" date="2019-10" db="EMBL/GenBank/DDBJ databases">
        <authorList>
            <person name="Zhang R."/>
            <person name="Pan Y."/>
            <person name="Wang J."/>
            <person name="Ma R."/>
            <person name="Yu S."/>
        </authorList>
    </citation>
    <scope>NUCLEOTIDE SEQUENCE</scope>
    <source>
        <strain evidence="5">LA-IB0</strain>
        <tissue evidence="5">Leaf</tissue>
    </source>
</reference>
<dbReference type="InterPro" id="IPR002885">
    <property type="entry name" value="PPR_rpt"/>
</dbReference>
<protein>
    <recommendedName>
        <fullName evidence="4">PROP1-like PPR domain-containing protein</fullName>
    </recommendedName>
</protein>
<keyword evidence="2" id="KW-0677">Repeat</keyword>
<dbReference type="Proteomes" id="UP000826271">
    <property type="component" value="Unassembled WGS sequence"/>
</dbReference>
<dbReference type="Gene3D" id="1.25.40.10">
    <property type="entry name" value="Tetratricopeptide repeat domain"/>
    <property type="match status" value="1"/>
</dbReference>
<dbReference type="EMBL" id="WHWC01000001">
    <property type="protein sequence ID" value="KAG8390125.1"/>
    <property type="molecule type" value="Genomic_DNA"/>
</dbReference>
<evidence type="ECO:0000256" key="1">
    <source>
        <dbReference type="ARBA" id="ARBA00007626"/>
    </source>
</evidence>
<feature type="repeat" description="PPR" evidence="3">
    <location>
        <begin position="209"/>
        <end position="243"/>
    </location>
</feature>
<comment type="caution">
    <text evidence="5">The sequence shown here is derived from an EMBL/GenBank/DDBJ whole genome shotgun (WGS) entry which is preliminary data.</text>
</comment>
<dbReference type="PROSITE" id="PS51375">
    <property type="entry name" value="PPR"/>
    <property type="match status" value="2"/>
</dbReference>
<dbReference type="InterPro" id="IPR011990">
    <property type="entry name" value="TPR-like_helical_dom_sf"/>
</dbReference>
<dbReference type="PANTHER" id="PTHR47936">
    <property type="entry name" value="PPR_LONG DOMAIN-CONTAINING PROTEIN"/>
    <property type="match status" value="1"/>
</dbReference>
<keyword evidence="6" id="KW-1185">Reference proteome</keyword>